<dbReference type="PROSITE" id="PS51156">
    <property type="entry name" value="ELM2"/>
    <property type="match status" value="1"/>
</dbReference>
<dbReference type="InterPro" id="IPR001005">
    <property type="entry name" value="SANT/Myb"/>
</dbReference>
<dbReference type="GO" id="GO:0003714">
    <property type="term" value="F:transcription corepressor activity"/>
    <property type="evidence" value="ECO:0007669"/>
    <property type="project" value="TreeGrafter"/>
</dbReference>
<keyword evidence="6" id="KW-1133">Transmembrane helix</keyword>
<keyword evidence="4" id="KW-0539">Nucleus</keyword>
<dbReference type="InterPro" id="IPR000949">
    <property type="entry name" value="ELM2_dom"/>
</dbReference>
<evidence type="ECO:0000256" key="5">
    <source>
        <dbReference type="SAM" id="MobiDB-lite"/>
    </source>
</evidence>
<comment type="caution">
    <text evidence="8">The sequence shown here is derived from an EMBL/GenBank/DDBJ whole genome shotgun (WGS) entry which is preliminary data.</text>
</comment>
<feature type="compositionally biased region" description="Acidic residues" evidence="5">
    <location>
        <begin position="59"/>
        <end position="70"/>
    </location>
</feature>
<dbReference type="AlphaFoldDB" id="A0AAD9IV09"/>
<keyword evidence="9" id="KW-1185">Reference proteome</keyword>
<dbReference type="Gene3D" id="1.10.10.60">
    <property type="entry name" value="Homeodomain-like"/>
    <property type="match status" value="1"/>
</dbReference>
<gene>
    <name evidence="8" type="ORF">LSH36_1139g00029</name>
</gene>
<dbReference type="Pfam" id="PF01448">
    <property type="entry name" value="ELM2"/>
    <property type="match status" value="1"/>
</dbReference>
<organism evidence="8 9">
    <name type="scientific">Paralvinella palmiformis</name>
    <dbReference type="NCBI Taxonomy" id="53620"/>
    <lineage>
        <taxon>Eukaryota</taxon>
        <taxon>Metazoa</taxon>
        <taxon>Spiralia</taxon>
        <taxon>Lophotrochozoa</taxon>
        <taxon>Annelida</taxon>
        <taxon>Polychaeta</taxon>
        <taxon>Sedentaria</taxon>
        <taxon>Canalipalpata</taxon>
        <taxon>Terebellida</taxon>
        <taxon>Terebelliformia</taxon>
        <taxon>Alvinellidae</taxon>
        <taxon>Paralvinella</taxon>
    </lineage>
</organism>
<evidence type="ECO:0000256" key="2">
    <source>
        <dbReference type="ARBA" id="ARBA00023015"/>
    </source>
</evidence>
<evidence type="ECO:0000256" key="4">
    <source>
        <dbReference type="ARBA" id="ARBA00023242"/>
    </source>
</evidence>
<evidence type="ECO:0000259" key="7">
    <source>
        <dbReference type="PROSITE" id="PS51156"/>
    </source>
</evidence>
<evidence type="ECO:0000313" key="9">
    <source>
        <dbReference type="Proteomes" id="UP001208570"/>
    </source>
</evidence>
<dbReference type="Gene3D" id="4.10.1240.50">
    <property type="match status" value="1"/>
</dbReference>
<dbReference type="Pfam" id="PF00249">
    <property type="entry name" value="Myb_DNA-binding"/>
    <property type="match status" value="1"/>
</dbReference>
<evidence type="ECO:0000256" key="6">
    <source>
        <dbReference type="SAM" id="Phobius"/>
    </source>
</evidence>
<reference evidence="8" key="1">
    <citation type="journal article" date="2023" name="Mol. Biol. Evol.">
        <title>Third-Generation Sequencing Reveals the Adaptive Role of the Epigenome in Three Deep-Sea Polychaetes.</title>
        <authorList>
            <person name="Perez M."/>
            <person name="Aroh O."/>
            <person name="Sun Y."/>
            <person name="Lan Y."/>
            <person name="Juniper S.K."/>
            <person name="Young C.R."/>
            <person name="Angers B."/>
            <person name="Qian P.Y."/>
        </authorList>
    </citation>
    <scope>NUCLEOTIDE SEQUENCE</scope>
    <source>
        <strain evidence="8">P08H-3</strain>
    </source>
</reference>
<dbReference type="SMART" id="SM01189">
    <property type="entry name" value="ELM2"/>
    <property type="match status" value="1"/>
</dbReference>
<dbReference type="Proteomes" id="UP001208570">
    <property type="component" value="Unassembled WGS sequence"/>
</dbReference>
<dbReference type="SUPFAM" id="SSF46689">
    <property type="entry name" value="Homeodomain-like"/>
    <property type="match status" value="1"/>
</dbReference>
<evidence type="ECO:0000256" key="1">
    <source>
        <dbReference type="ARBA" id="ARBA00004123"/>
    </source>
</evidence>
<feature type="region of interest" description="Disordered" evidence="5">
    <location>
        <begin position="35"/>
        <end position="75"/>
    </location>
</feature>
<dbReference type="PANTHER" id="PTHR13859">
    <property type="entry name" value="ATROPHIN-RELATED"/>
    <property type="match status" value="1"/>
</dbReference>
<name>A0AAD9IV09_9ANNE</name>
<keyword evidence="2" id="KW-0805">Transcription regulation</keyword>
<accession>A0AAD9IV09</accession>
<dbReference type="EMBL" id="JAODUP010001139">
    <property type="protein sequence ID" value="KAK2141214.1"/>
    <property type="molecule type" value="Genomic_DNA"/>
</dbReference>
<keyword evidence="6" id="KW-0812">Transmembrane</keyword>
<protein>
    <recommendedName>
        <fullName evidence="7">ELM2 domain-containing protein</fullName>
    </recommendedName>
</protein>
<dbReference type="GO" id="GO:0005634">
    <property type="term" value="C:nucleus"/>
    <property type="evidence" value="ECO:0007669"/>
    <property type="project" value="UniProtKB-SubCell"/>
</dbReference>
<sequence length="223" mass="25287">MEFSPATDVYIFNLDTDEKQFLECHEFIRETKRLETTQSEVRKGPNHQASLPDCHQDVAPEDMPESTEDWEDHKWTPTAVQDGDLVMYLRAARSMAAFVGMCDGGSTEDGCAAASMDETTINSLDMLHHFNYDTGKALQALVKTINPKSIEKRWSEEEAKKFAKGIRLYGKNFFRIRKELLPTRETCSGEQSVLTRFFNGAFFLSCLNLLLKVIVLGSAILLF</sequence>
<dbReference type="PANTHER" id="PTHR13859:SF11">
    <property type="entry name" value="GRUNGE, ISOFORM J"/>
    <property type="match status" value="1"/>
</dbReference>
<feature type="domain" description="ELM2" evidence="7">
    <location>
        <begin position="39"/>
        <end position="145"/>
    </location>
</feature>
<keyword evidence="6" id="KW-0472">Membrane</keyword>
<feature type="transmembrane region" description="Helical" evidence="6">
    <location>
        <begin position="197"/>
        <end position="222"/>
    </location>
</feature>
<comment type="subcellular location">
    <subcellularLocation>
        <location evidence="1">Nucleus</location>
    </subcellularLocation>
</comment>
<keyword evidence="3" id="KW-0804">Transcription</keyword>
<evidence type="ECO:0000313" key="8">
    <source>
        <dbReference type="EMBL" id="KAK2141214.1"/>
    </source>
</evidence>
<dbReference type="InterPro" id="IPR009057">
    <property type="entry name" value="Homeodomain-like_sf"/>
</dbReference>
<evidence type="ECO:0000256" key="3">
    <source>
        <dbReference type="ARBA" id="ARBA00023163"/>
    </source>
</evidence>
<proteinExistence type="predicted"/>